<proteinExistence type="predicted"/>
<keyword evidence="2" id="KW-1185">Reference proteome</keyword>
<comment type="caution">
    <text evidence="1">The sequence shown here is derived from an EMBL/GenBank/DDBJ whole genome shotgun (WGS) entry which is preliminary data.</text>
</comment>
<name>A0ABR1ZP27_9ROSI</name>
<gene>
    <name evidence="1" type="ORF">V6N12_032093</name>
</gene>
<sequence length="114" mass="13137">MLRCSTVSLTSFILYNISKETSKQDTAVFFVMARAKGQSNSVTRGSKSLLWGHSFDFFRILDLRLVLYRPTIQWIKRLKLVAGVVKLLCRDFSFRVLGRLNCNGVNLWNEVVMD</sequence>
<evidence type="ECO:0000313" key="2">
    <source>
        <dbReference type="Proteomes" id="UP001472677"/>
    </source>
</evidence>
<reference evidence="1 2" key="1">
    <citation type="journal article" date="2024" name="G3 (Bethesda)">
        <title>Genome assembly of Hibiscus sabdariffa L. provides insights into metabolisms of medicinal natural products.</title>
        <authorList>
            <person name="Kim T."/>
        </authorList>
    </citation>
    <scope>NUCLEOTIDE SEQUENCE [LARGE SCALE GENOMIC DNA]</scope>
    <source>
        <strain evidence="1">TK-2024</strain>
        <tissue evidence="1">Old leaves</tissue>
    </source>
</reference>
<organism evidence="1 2">
    <name type="scientific">Hibiscus sabdariffa</name>
    <name type="common">roselle</name>
    <dbReference type="NCBI Taxonomy" id="183260"/>
    <lineage>
        <taxon>Eukaryota</taxon>
        <taxon>Viridiplantae</taxon>
        <taxon>Streptophyta</taxon>
        <taxon>Embryophyta</taxon>
        <taxon>Tracheophyta</taxon>
        <taxon>Spermatophyta</taxon>
        <taxon>Magnoliopsida</taxon>
        <taxon>eudicotyledons</taxon>
        <taxon>Gunneridae</taxon>
        <taxon>Pentapetalae</taxon>
        <taxon>rosids</taxon>
        <taxon>malvids</taxon>
        <taxon>Malvales</taxon>
        <taxon>Malvaceae</taxon>
        <taxon>Malvoideae</taxon>
        <taxon>Hibiscus</taxon>
    </lineage>
</organism>
<dbReference type="EMBL" id="JBBPBM010001726">
    <property type="protein sequence ID" value="KAK8482401.1"/>
    <property type="molecule type" value="Genomic_DNA"/>
</dbReference>
<accession>A0ABR1ZP27</accession>
<protein>
    <submittedName>
        <fullName evidence="1">Uncharacterized protein</fullName>
    </submittedName>
</protein>
<evidence type="ECO:0000313" key="1">
    <source>
        <dbReference type="EMBL" id="KAK8482401.1"/>
    </source>
</evidence>
<dbReference type="Proteomes" id="UP001472677">
    <property type="component" value="Unassembled WGS sequence"/>
</dbReference>